<evidence type="ECO:0000313" key="1">
    <source>
        <dbReference type="EMBL" id="KAJ3661968.1"/>
    </source>
</evidence>
<organism evidence="1 2">
    <name type="scientific">Zophobas morio</name>
    <dbReference type="NCBI Taxonomy" id="2755281"/>
    <lineage>
        <taxon>Eukaryota</taxon>
        <taxon>Metazoa</taxon>
        <taxon>Ecdysozoa</taxon>
        <taxon>Arthropoda</taxon>
        <taxon>Hexapoda</taxon>
        <taxon>Insecta</taxon>
        <taxon>Pterygota</taxon>
        <taxon>Neoptera</taxon>
        <taxon>Endopterygota</taxon>
        <taxon>Coleoptera</taxon>
        <taxon>Polyphaga</taxon>
        <taxon>Cucujiformia</taxon>
        <taxon>Tenebrionidae</taxon>
        <taxon>Zophobas</taxon>
    </lineage>
</organism>
<sequence length="80" mass="9118">MSDSNSECCTPPELCEAAKEAVNATLRAQSKERYQMVYDNFKTWCKRNKVQKSSENVLLSYFSEKSKAYKSSTYGAILQC</sequence>
<gene>
    <name evidence="1" type="ORF">Zmor_006340</name>
</gene>
<name>A0AA38IUS5_9CUCU</name>
<dbReference type="AlphaFoldDB" id="A0AA38IUS5"/>
<dbReference type="EMBL" id="JALNTZ010000002">
    <property type="protein sequence ID" value="KAJ3661968.1"/>
    <property type="molecule type" value="Genomic_DNA"/>
</dbReference>
<comment type="caution">
    <text evidence="1">The sequence shown here is derived from an EMBL/GenBank/DDBJ whole genome shotgun (WGS) entry which is preliminary data.</text>
</comment>
<dbReference type="Proteomes" id="UP001168821">
    <property type="component" value="Unassembled WGS sequence"/>
</dbReference>
<reference evidence="1" key="1">
    <citation type="journal article" date="2023" name="G3 (Bethesda)">
        <title>Whole genome assemblies of Zophobas morio and Tenebrio molitor.</title>
        <authorList>
            <person name="Kaur S."/>
            <person name="Stinson S.A."/>
            <person name="diCenzo G.C."/>
        </authorList>
    </citation>
    <scope>NUCLEOTIDE SEQUENCE</scope>
    <source>
        <strain evidence="1">QUZm001</strain>
    </source>
</reference>
<proteinExistence type="predicted"/>
<keyword evidence="2" id="KW-1185">Reference proteome</keyword>
<accession>A0AA38IUS5</accession>
<protein>
    <submittedName>
        <fullName evidence="1">Uncharacterized protein</fullName>
    </submittedName>
</protein>
<evidence type="ECO:0000313" key="2">
    <source>
        <dbReference type="Proteomes" id="UP001168821"/>
    </source>
</evidence>